<organism evidence="13 14">
    <name type="scientific">Protea cynaroides</name>
    <dbReference type="NCBI Taxonomy" id="273540"/>
    <lineage>
        <taxon>Eukaryota</taxon>
        <taxon>Viridiplantae</taxon>
        <taxon>Streptophyta</taxon>
        <taxon>Embryophyta</taxon>
        <taxon>Tracheophyta</taxon>
        <taxon>Spermatophyta</taxon>
        <taxon>Magnoliopsida</taxon>
        <taxon>Proteales</taxon>
        <taxon>Proteaceae</taxon>
        <taxon>Protea</taxon>
    </lineage>
</organism>
<dbReference type="SMART" id="SM00665">
    <property type="entry name" value="B561"/>
    <property type="match status" value="1"/>
</dbReference>
<evidence type="ECO:0000256" key="1">
    <source>
        <dbReference type="ARBA" id="ARBA00001970"/>
    </source>
</evidence>
<dbReference type="PANTHER" id="PTHR15422:SF24">
    <property type="entry name" value="DOMON RELATED DOMAIN-CONTAINING PROTEIN"/>
    <property type="match status" value="1"/>
</dbReference>
<evidence type="ECO:0000256" key="9">
    <source>
        <dbReference type="ARBA" id="ARBA00023004"/>
    </source>
</evidence>
<dbReference type="EMBL" id="JAMYWD010000001">
    <property type="protein sequence ID" value="KAJ4980524.1"/>
    <property type="molecule type" value="Genomic_DNA"/>
</dbReference>
<dbReference type="GO" id="GO:0020037">
    <property type="term" value="F:heme binding"/>
    <property type="evidence" value="ECO:0007669"/>
    <property type="project" value="TreeGrafter"/>
</dbReference>
<evidence type="ECO:0000256" key="4">
    <source>
        <dbReference type="ARBA" id="ARBA00022617"/>
    </source>
</evidence>
<keyword evidence="10 11" id="KW-0472">Membrane</keyword>
<protein>
    <recommendedName>
        <fullName evidence="12">Cytochrome b561 domain-containing protein</fullName>
    </recommendedName>
</protein>
<dbReference type="Pfam" id="PF03188">
    <property type="entry name" value="Cytochrom_B561"/>
    <property type="match status" value="1"/>
</dbReference>
<comment type="subcellular location">
    <subcellularLocation>
        <location evidence="2">Membrane</location>
        <topology evidence="2">Multi-pass membrane protein</topology>
    </subcellularLocation>
</comment>
<dbReference type="GO" id="GO:0016020">
    <property type="term" value="C:membrane"/>
    <property type="evidence" value="ECO:0007669"/>
    <property type="project" value="UniProtKB-SubCell"/>
</dbReference>
<dbReference type="Gene3D" id="1.20.120.1770">
    <property type="match status" value="1"/>
</dbReference>
<keyword evidence="14" id="KW-1185">Reference proteome</keyword>
<feature type="transmembrane region" description="Helical" evidence="11">
    <location>
        <begin position="195"/>
        <end position="218"/>
    </location>
</feature>
<name>A0A9Q0L1C9_9MAGN</name>
<dbReference type="InterPro" id="IPR006593">
    <property type="entry name" value="Cyt_b561/ferric_Rdtase_TM"/>
</dbReference>
<dbReference type="PANTHER" id="PTHR15422">
    <property type="entry name" value="OS05G0565100 PROTEIN"/>
    <property type="match status" value="1"/>
</dbReference>
<keyword evidence="5 11" id="KW-0812">Transmembrane</keyword>
<dbReference type="GO" id="GO:0140575">
    <property type="term" value="F:transmembrane monodehydroascorbate reductase activity"/>
    <property type="evidence" value="ECO:0007669"/>
    <property type="project" value="InterPro"/>
</dbReference>
<keyword evidence="9" id="KW-0408">Iron</keyword>
<evidence type="ECO:0000256" key="5">
    <source>
        <dbReference type="ARBA" id="ARBA00022692"/>
    </source>
</evidence>
<feature type="domain" description="Cytochrome b561" evidence="12">
    <location>
        <begin position="57"/>
        <end position="257"/>
    </location>
</feature>
<evidence type="ECO:0000256" key="11">
    <source>
        <dbReference type="SAM" id="Phobius"/>
    </source>
</evidence>
<dbReference type="InterPro" id="IPR045150">
    <property type="entry name" value="CYB561D1/2"/>
</dbReference>
<evidence type="ECO:0000256" key="7">
    <source>
        <dbReference type="ARBA" id="ARBA00022982"/>
    </source>
</evidence>
<evidence type="ECO:0000256" key="2">
    <source>
        <dbReference type="ARBA" id="ARBA00004141"/>
    </source>
</evidence>
<dbReference type="Proteomes" id="UP001141806">
    <property type="component" value="Unassembled WGS sequence"/>
</dbReference>
<feature type="transmembrane region" description="Helical" evidence="11">
    <location>
        <begin position="97"/>
        <end position="116"/>
    </location>
</feature>
<dbReference type="CDD" id="cd08760">
    <property type="entry name" value="Cyt_b561_FRRS1_like"/>
    <property type="match status" value="1"/>
</dbReference>
<feature type="transmembrane region" description="Helical" evidence="11">
    <location>
        <begin position="43"/>
        <end position="62"/>
    </location>
</feature>
<evidence type="ECO:0000256" key="8">
    <source>
        <dbReference type="ARBA" id="ARBA00022989"/>
    </source>
</evidence>
<accession>A0A9Q0L1C9</accession>
<keyword evidence="3" id="KW-0813">Transport</keyword>
<keyword evidence="8 11" id="KW-1133">Transmembrane helix</keyword>
<keyword evidence="4" id="KW-0349">Heme</keyword>
<comment type="caution">
    <text evidence="13">The sequence shown here is derived from an EMBL/GenBank/DDBJ whole genome shotgun (WGS) entry which is preliminary data.</text>
</comment>
<gene>
    <name evidence="13" type="ORF">NE237_031361</name>
</gene>
<keyword evidence="7" id="KW-0249">Electron transport</keyword>
<evidence type="ECO:0000259" key="12">
    <source>
        <dbReference type="PROSITE" id="PS50939"/>
    </source>
</evidence>
<feature type="transmembrane region" description="Helical" evidence="11">
    <location>
        <begin position="230"/>
        <end position="249"/>
    </location>
</feature>
<comment type="cofactor">
    <cofactor evidence="1">
        <name>heme b</name>
        <dbReference type="ChEBI" id="CHEBI:60344"/>
    </cofactor>
</comment>
<evidence type="ECO:0000256" key="3">
    <source>
        <dbReference type="ARBA" id="ARBA00022448"/>
    </source>
</evidence>
<sequence length="287" mass="33001">MDTLYLFIFKDTIIVNLGVWNSRSGMQKITLNRKKMQRRMKKLVFLTIATSIVVLALLPSVGSSSEEEKTVSTHTRKTKNIQKLSPELSFEITVHGFLLWASMGFLMPVGILIIRMSNRMECGRRIKVIFYFHFILQILSVLLATAGAIMSIRNFENSFSNNHQRIGLALYGVIWLQVLIGFFRPQRGTKGRSVWYFAHWALGTGISMLGIINIYTGLQAYQKKTLRSTRLWTLLFTAEIFFIAFLYLLQDKWKYMQKQGVILGNEPDMPTDPVISTRSNQKEMTVP</sequence>
<evidence type="ECO:0000256" key="6">
    <source>
        <dbReference type="ARBA" id="ARBA00022723"/>
    </source>
</evidence>
<evidence type="ECO:0000256" key="10">
    <source>
        <dbReference type="ARBA" id="ARBA00023136"/>
    </source>
</evidence>
<dbReference type="OrthoDB" id="19261at2759"/>
<dbReference type="GO" id="GO:0046872">
    <property type="term" value="F:metal ion binding"/>
    <property type="evidence" value="ECO:0007669"/>
    <property type="project" value="UniProtKB-KW"/>
</dbReference>
<keyword evidence="6" id="KW-0479">Metal-binding</keyword>
<feature type="transmembrane region" description="Helical" evidence="11">
    <location>
        <begin position="164"/>
        <end position="183"/>
    </location>
</feature>
<evidence type="ECO:0000313" key="14">
    <source>
        <dbReference type="Proteomes" id="UP001141806"/>
    </source>
</evidence>
<reference evidence="13" key="1">
    <citation type="journal article" date="2023" name="Plant J.">
        <title>The genome of the king protea, Protea cynaroides.</title>
        <authorList>
            <person name="Chang J."/>
            <person name="Duong T.A."/>
            <person name="Schoeman C."/>
            <person name="Ma X."/>
            <person name="Roodt D."/>
            <person name="Barker N."/>
            <person name="Li Z."/>
            <person name="Van de Peer Y."/>
            <person name="Mizrachi E."/>
        </authorList>
    </citation>
    <scope>NUCLEOTIDE SEQUENCE</scope>
    <source>
        <tissue evidence="13">Young leaves</tissue>
    </source>
</reference>
<feature type="transmembrane region" description="Helical" evidence="11">
    <location>
        <begin position="128"/>
        <end position="152"/>
    </location>
</feature>
<dbReference type="PROSITE" id="PS50939">
    <property type="entry name" value="CYTOCHROME_B561"/>
    <property type="match status" value="1"/>
</dbReference>
<evidence type="ECO:0000313" key="13">
    <source>
        <dbReference type="EMBL" id="KAJ4980524.1"/>
    </source>
</evidence>
<dbReference type="AlphaFoldDB" id="A0A9Q0L1C9"/>
<proteinExistence type="predicted"/>